<dbReference type="AlphaFoldDB" id="A0A7S2P3Y9"/>
<evidence type="ECO:0000256" key="9">
    <source>
        <dbReference type="SAM" id="Phobius"/>
    </source>
</evidence>
<keyword evidence="6 9" id="KW-1133">Transmembrane helix</keyword>
<accession>A0A7S2P3Y9</accession>
<evidence type="ECO:0000256" key="6">
    <source>
        <dbReference type="ARBA" id="ARBA00022989"/>
    </source>
</evidence>
<dbReference type="InterPro" id="IPR013057">
    <property type="entry name" value="AA_transpt_TM"/>
</dbReference>
<feature type="compositionally biased region" description="Low complexity" evidence="8">
    <location>
        <begin position="1"/>
        <end position="21"/>
    </location>
</feature>
<evidence type="ECO:0000256" key="2">
    <source>
        <dbReference type="ARBA" id="ARBA00008066"/>
    </source>
</evidence>
<feature type="transmembrane region" description="Helical" evidence="9">
    <location>
        <begin position="415"/>
        <end position="437"/>
    </location>
</feature>
<evidence type="ECO:0000256" key="3">
    <source>
        <dbReference type="ARBA" id="ARBA00022448"/>
    </source>
</evidence>
<comment type="subcellular location">
    <subcellularLocation>
        <location evidence="1">Membrane</location>
        <topology evidence="1">Multi-pass membrane protein</topology>
    </subcellularLocation>
</comment>
<evidence type="ECO:0000256" key="4">
    <source>
        <dbReference type="ARBA" id="ARBA00022692"/>
    </source>
</evidence>
<feature type="transmembrane region" description="Helical" evidence="9">
    <location>
        <begin position="75"/>
        <end position="98"/>
    </location>
</feature>
<comment type="similarity">
    <text evidence="2">Belongs to the amino acid/polyamine transporter 2 family.</text>
</comment>
<keyword evidence="3" id="KW-0813">Transport</keyword>
<keyword evidence="4 9" id="KW-0812">Transmembrane</keyword>
<feature type="transmembrane region" description="Helical" evidence="9">
    <location>
        <begin position="181"/>
        <end position="200"/>
    </location>
</feature>
<gene>
    <name evidence="11" type="ORF">SMAR0320_LOCUS2528</name>
</gene>
<reference evidence="11" key="1">
    <citation type="submission" date="2021-01" db="EMBL/GenBank/DDBJ databases">
        <authorList>
            <person name="Corre E."/>
            <person name="Pelletier E."/>
            <person name="Niang G."/>
            <person name="Scheremetjew M."/>
            <person name="Finn R."/>
            <person name="Kale V."/>
            <person name="Holt S."/>
            <person name="Cochrane G."/>
            <person name="Meng A."/>
            <person name="Brown T."/>
            <person name="Cohen L."/>
        </authorList>
    </citation>
    <scope>NUCLEOTIDE SEQUENCE</scope>
    <source>
        <strain evidence="11">SM1012Den-03</strain>
    </source>
</reference>
<feature type="transmembrane region" description="Helical" evidence="9">
    <location>
        <begin position="560"/>
        <end position="582"/>
    </location>
</feature>
<name>A0A7S2P3Y9_9STRA</name>
<keyword evidence="7 9" id="KW-0472">Membrane</keyword>
<evidence type="ECO:0000313" key="11">
    <source>
        <dbReference type="EMBL" id="CAD9577381.1"/>
    </source>
</evidence>
<evidence type="ECO:0000256" key="1">
    <source>
        <dbReference type="ARBA" id="ARBA00004141"/>
    </source>
</evidence>
<feature type="compositionally biased region" description="Low complexity" evidence="8">
    <location>
        <begin position="37"/>
        <end position="52"/>
    </location>
</feature>
<dbReference type="PANTHER" id="PTHR22950">
    <property type="entry name" value="AMINO ACID TRANSPORTER"/>
    <property type="match status" value="1"/>
</dbReference>
<feature type="transmembrane region" description="Helical" evidence="9">
    <location>
        <begin position="212"/>
        <end position="229"/>
    </location>
</feature>
<organism evidence="11">
    <name type="scientific">Skeletonema marinoi</name>
    <dbReference type="NCBI Taxonomy" id="267567"/>
    <lineage>
        <taxon>Eukaryota</taxon>
        <taxon>Sar</taxon>
        <taxon>Stramenopiles</taxon>
        <taxon>Ochrophyta</taxon>
        <taxon>Bacillariophyta</taxon>
        <taxon>Coscinodiscophyceae</taxon>
        <taxon>Thalassiosirophycidae</taxon>
        <taxon>Thalassiosirales</taxon>
        <taxon>Skeletonemataceae</taxon>
        <taxon>Skeletonema</taxon>
        <taxon>Skeletonema marinoi-dohrnii complex</taxon>
    </lineage>
</organism>
<sequence length="585" mass="63777">MVTSSKAKSSSPTPSALLKSPFLTPHRRVSSRASLHSIRSNPSIRSSSRQSLLGSDYGDADDDILVVEPEHKSNLIGCTSNLITAIIGAGIIGVPYAMRQSGLVAGWFLIMLSATLGCKSLTMLVETAKHVDVQSYEVLCEAVFGQIGWIGCNIMMFFMSFGPMLSYMILVKDTLGTVLTVDSNTALVVSSVLVMLPLCLQRDVADLAKTSRVSVLFDVCLVFIIAKFSPISETVETFGGIGPVISNSIFRPRTIFIGLGILSFAFSCQHSSLIIAGSLENPTRERWTRVSRAALGFCATLGIIMGTCGYIGFTETTDGNILNNFAIPSEDDTSNTARAANVARALLCCTMFCVFPLEHFVARHVIMTNLFRGRQAHEGDDHSVLDRWDRRAATTIVLFSSSLLSALKYDDVGLVLAWTGTVAATTLSYIVPGMLYLGVNGQEYLDFVEDRWGFASLSTDNDVSLYQRLLWYLSMMPIWCGIASMGKRGVADHEAKKALMSPTEFRLGKIIHKRKMYDTLPTTSASTNESQSDFMLNDAIDIEEEAEEDPLDEEKSATDFMVAISFVLFGVVAFVAGVFSICTES</sequence>
<proteinExistence type="inferred from homology"/>
<dbReference type="GO" id="GO:0016020">
    <property type="term" value="C:membrane"/>
    <property type="evidence" value="ECO:0007669"/>
    <property type="project" value="UniProtKB-SubCell"/>
</dbReference>
<feature type="region of interest" description="Disordered" evidence="8">
    <location>
        <begin position="1"/>
        <end position="52"/>
    </location>
</feature>
<feature type="transmembrane region" description="Helical" evidence="9">
    <location>
        <begin position="255"/>
        <end position="279"/>
    </location>
</feature>
<dbReference type="EMBL" id="HBGZ01003741">
    <property type="protein sequence ID" value="CAD9577381.1"/>
    <property type="molecule type" value="Transcribed_RNA"/>
</dbReference>
<dbReference type="PANTHER" id="PTHR22950:SF458">
    <property type="entry name" value="SODIUM-COUPLED NEUTRAL AMINO ACID TRANSPORTER 11-RELATED"/>
    <property type="match status" value="1"/>
</dbReference>
<feature type="domain" description="Amino acid transporter transmembrane" evidence="10">
    <location>
        <begin position="76"/>
        <end position="443"/>
    </location>
</feature>
<dbReference type="Pfam" id="PF01490">
    <property type="entry name" value="Aa_trans"/>
    <property type="match status" value="1"/>
</dbReference>
<evidence type="ECO:0000256" key="7">
    <source>
        <dbReference type="ARBA" id="ARBA00023136"/>
    </source>
</evidence>
<feature type="transmembrane region" description="Helical" evidence="9">
    <location>
        <begin position="104"/>
        <end position="126"/>
    </location>
</feature>
<evidence type="ECO:0000259" key="10">
    <source>
        <dbReference type="Pfam" id="PF01490"/>
    </source>
</evidence>
<evidence type="ECO:0000256" key="5">
    <source>
        <dbReference type="ARBA" id="ARBA00022970"/>
    </source>
</evidence>
<dbReference type="GO" id="GO:0015179">
    <property type="term" value="F:L-amino acid transmembrane transporter activity"/>
    <property type="evidence" value="ECO:0007669"/>
    <property type="project" value="TreeGrafter"/>
</dbReference>
<feature type="transmembrane region" description="Helical" evidence="9">
    <location>
        <begin position="138"/>
        <end position="161"/>
    </location>
</feature>
<feature type="transmembrane region" description="Helical" evidence="9">
    <location>
        <begin position="291"/>
        <end position="313"/>
    </location>
</feature>
<keyword evidence="5" id="KW-0029">Amino-acid transport</keyword>
<evidence type="ECO:0000256" key="8">
    <source>
        <dbReference type="SAM" id="MobiDB-lite"/>
    </source>
</evidence>
<protein>
    <recommendedName>
        <fullName evidence="10">Amino acid transporter transmembrane domain-containing protein</fullName>
    </recommendedName>
</protein>
<feature type="transmembrane region" description="Helical" evidence="9">
    <location>
        <begin position="342"/>
        <end position="362"/>
    </location>
</feature>